<dbReference type="InterPro" id="IPR014777">
    <property type="entry name" value="4pyrrole_Mease_sub1"/>
</dbReference>
<proteinExistence type="inferred from homology"/>
<dbReference type="AlphaFoldDB" id="Q1JZX4"/>
<dbReference type="UniPathway" id="UPA00148"/>
<evidence type="ECO:0000256" key="5">
    <source>
        <dbReference type="ARBA" id="ARBA00022679"/>
    </source>
</evidence>
<organism evidence="9 10">
    <name type="scientific">Desulfuromonas acetoxidans (strain DSM 684 / 11070)</name>
    <dbReference type="NCBI Taxonomy" id="281689"/>
    <lineage>
        <taxon>Bacteria</taxon>
        <taxon>Pseudomonadati</taxon>
        <taxon>Thermodesulfobacteriota</taxon>
        <taxon>Desulfuromonadia</taxon>
        <taxon>Desulfuromonadales</taxon>
        <taxon>Desulfuromonadaceae</taxon>
        <taxon>Desulfuromonas</taxon>
    </lineage>
</organism>
<dbReference type="PANTHER" id="PTHR43467:SF2">
    <property type="entry name" value="COBALT-PRECORRIN-2 C(20)-METHYLTRANSFERASE"/>
    <property type="match status" value="1"/>
</dbReference>
<dbReference type="RefSeq" id="WP_006000199.1">
    <property type="nucleotide sequence ID" value="NZ_AAEW02000008.1"/>
</dbReference>
<evidence type="ECO:0000256" key="1">
    <source>
        <dbReference type="ARBA" id="ARBA00004953"/>
    </source>
</evidence>
<dbReference type="NCBIfam" id="TIGR01467">
    <property type="entry name" value="cobI_cbiL"/>
    <property type="match status" value="1"/>
</dbReference>
<gene>
    <name evidence="9" type="ORF">Dace_2468</name>
</gene>
<dbReference type="InterPro" id="IPR014776">
    <property type="entry name" value="4pyrrole_Mease_sub2"/>
</dbReference>
<dbReference type="PANTHER" id="PTHR43467">
    <property type="entry name" value="COBALT-PRECORRIN-2 C(20)-METHYLTRANSFERASE"/>
    <property type="match status" value="1"/>
</dbReference>
<dbReference type="EMBL" id="AAEW02000008">
    <property type="protein sequence ID" value="EAT15768.1"/>
    <property type="molecule type" value="Genomic_DNA"/>
</dbReference>
<dbReference type="InterPro" id="IPR012382">
    <property type="entry name" value="CobI/CbiL"/>
</dbReference>
<dbReference type="GO" id="GO:0009236">
    <property type="term" value="P:cobalamin biosynthetic process"/>
    <property type="evidence" value="ECO:0007669"/>
    <property type="project" value="UniProtKB-UniRule"/>
</dbReference>
<dbReference type="Gene3D" id="3.40.1010.10">
    <property type="entry name" value="Cobalt-precorrin-4 Transmethylase, Domain 1"/>
    <property type="match status" value="1"/>
</dbReference>
<protein>
    <submittedName>
        <fullName evidence="9">Precorrin-2 C20-methyltransferase</fullName>
    </submittedName>
</protein>
<evidence type="ECO:0000259" key="8">
    <source>
        <dbReference type="Pfam" id="PF00590"/>
    </source>
</evidence>
<keyword evidence="6" id="KW-0949">S-adenosyl-L-methionine</keyword>
<evidence type="ECO:0000313" key="9">
    <source>
        <dbReference type="EMBL" id="EAT15768.1"/>
    </source>
</evidence>
<evidence type="ECO:0000256" key="6">
    <source>
        <dbReference type="ARBA" id="ARBA00022691"/>
    </source>
</evidence>
<accession>Q1JZX4</accession>
<comment type="pathway">
    <text evidence="1">Cofactor biosynthesis; adenosylcobalamin biosynthesis.</text>
</comment>
<keyword evidence="3" id="KW-0169">Cobalamin biosynthesis</keyword>
<feature type="domain" description="Tetrapyrrole methylase" evidence="8">
    <location>
        <begin position="8"/>
        <end position="216"/>
    </location>
</feature>
<keyword evidence="10" id="KW-1185">Reference proteome</keyword>
<dbReference type="GO" id="GO:0030788">
    <property type="term" value="F:precorrin-2 C20-methyltransferase activity"/>
    <property type="evidence" value="ECO:0007669"/>
    <property type="project" value="InterPro"/>
</dbReference>
<evidence type="ECO:0000256" key="3">
    <source>
        <dbReference type="ARBA" id="ARBA00022573"/>
    </source>
</evidence>
<dbReference type="Gene3D" id="3.30.950.10">
    <property type="entry name" value="Methyltransferase, Cobalt-precorrin-4 Transmethylase, Domain 2"/>
    <property type="match status" value="1"/>
</dbReference>
<sequence length="245" mass="26316">MTQPQQGTFYGVGVGPGDPELLTLKAVRVLNRCDAIYVPTSRLSRQTYVADIAASHAAADCAIVPVTFSLADHAATRQQHWHETALEIAGRLQAGQDVALVTLGDALLYSTYIYLLRALYAVFPQAQVETVPGISAVSAIAALTCCPLGEGEQPLTIIPAANDLEKLRTLITSGSGVAIMKIGRRLAQLIELLDQCEALERSVFVARAGLPEQRMELDLNQLRDAPEDTGHLSVILVAPKCEEES</sequence>
<comment type="caution">
    <text evidence="9">The sequence shown here is derived from an EMBL/GenBank/DDBJ whole genome shotgun (WGS) entry which is preliminary data.</text>
</comment>
<dbReference type="InterPro" id="IPR000878">
    <property type="entry name" value="4pyrrol_Mease"/>
</dbReference>
<evidence type="ECO:0000256" key="7">
    <source>
        <dbReference type="PIRNR" id="PIRNR036427"/>
    </source>
</evidence>
<evidence type="ECO:0000256" key="4">
    <source>
        <dbReference type="ARBA" id="ARBA00022603"/>
    </source>
</evidence>
<keyword evidence="4" id="KW-0489">Methyltransferase</keyword>
<keyword evidence="5" id="KW-0808">Transferase</keyword>
<dbReference type="PIRSF" id="PIRSF036427">
    <property type="entry name" value="Precrrn-2_mtase"/>
    <property type="match status" value="1"/>
</dbReference>
<dbReference type="Proteomes" id="UP000005695">
    <property type="component" value="Unassembled WGS sequence"/>
</dbReference>
<dbReference type="SUPFAM" id="SSF53790">
    <property type="entry name" value="Tetrapyrrole methylase"/>
    <property type="match status" value="1"/>
</dbReference>
<evidence type="ECO:0000313" key="10">
    <source>
        <dbReference type="Proteomes" id="UP000005695"/>
    </source>
</evidence>
<dbReference type="GO" id="GO:0032259">
    <property type="term" value="P:methylation"/>
    <property type="evidence" value="ECO:0007669"/>
    <property type="project" value="UniProtKB-KW"/>
</dbReference>
<dbReference type="OrthoDB" id="9804789at2"/>
<comment type="similarity">
    <text evidence="2 7">Belongs to the precorrin methyltransferase family.</text>
</comment>
<dbReference type="InterPro" id="IPR006364">
    <property type="entry name" value="CobI/CbiL/CobIJ_dom"/>
</dbReference>
<name>Q1JZX4_DESA6</name>
<dbReference type="Pfam" id="PF00590">
    <property type="entry name" value="TP_methylase"/>
    <property type="match status" value="1"/>
</dbReference>
<reference evidence="9" key="2">
    <citation type="submission" date="2006-05" db="EMBL/GenBank/DDBJ databases">
        <title>Sequencing of the draft genome and assembly of Desulfuromonas acetoxidans DSM 684.</title>
        <authorList>
            <consortium name="US DOE Joint Genome Institute (JGI-PGF)"/>
            <person name="Copeland A."/>
            <person name="Lucas S."/>
            <person name="Lapidus A."/>
            <person name="Barry K."/>
            <person name="Detter J.C."/>
            <person name="Glavina del Rio T."/>
            <person name="Hammon N."/>
            <person name="Israni S."/>
            <person name="Dalin E."/>
            <person name="Tice H."/>
            <person name="Bruce D."/>
            <person name="Pitluck S."/>
            <person name="Richardson P."/>
        </authorList>
    </citation>
    <scope>NUCLEOTIDE SEQUENCE [LARGE SCALE GENOMIC DNA]</scope>
    <source>
        <strain evidence="9">DSM 684</strain>
    </source>
</reference>
<dbReference type="InterPro" id="IPR035996">
    <property type="entry name" value="4pyrrol_Methylase_sf"/>
</dbReference>
<reference evidence="9" key="1">
    <citation type="submission" date="2006-05" db="EMBL/GenBank/DDBJ databases">
        <title>Annotation of the draft genome assembly of Desulfuromonas acetoxidans DSM 684.</title>
        <authorList>
            <consortium name="US DOE Joint Genome Institute (JGI-ORNL)"/>
            <person name="Larimer F."/>
            <person name="Land M."/>
            <person name="Hauser L."/>
        </authorList>
    </citation>
    <scope>NUCLEOTIDE SEQUENCE [LARGE SCALE GENOMIC DNA]</scope>
    <source>
        <strain evidence="9">DSM 684</strain>
    </source>
</reference>
<dbReference type="CDD" id="cd11645">
    <property type="entry name" value="Precorrin_2_C20_MT"/>
    <property type="match status" value="1"/>
</dbReference>
<evidence type="ECO:0000256" key="2">
    <source>
        <dbReference type="ARBA" id="ARBA00005879"/>
    </source>
</evidence>